<feature type="transmembrane region" description="Helical" evidence="8">
    <location>
        <begin position="10"/>
        <end position="28"/>
    </location>
</feature>
<accession>A0A1G9Q4M9</accession>
<keyword evidence="3" id="KW-0813">Transport</keyword>
<dbReference type="Pfam" id="PF01594">
    <property type="entry name" value="AI-2E_transport"/>
    <property type="match status" value="1"/>
</dbReference>
<feature type="transmembrane region" description="Helical" evidence="8">
    <location>
        <begin position="204"/>
        <end position="226"/>
    </location>
</feature>
<keyword evidence="4" id="KW-1003">Cell membrane</keyword>
<feature type="transmembrane region" description="Helical" evidence="8">
    <location>
        <begin position="301"/>
        <end position="330"/>
    </location>
</feature>
<evidence type="ECO:0000256" key="3">
    <source>
        <dbReference type="ARBA" id="ARBA00022448"/>
    </source>
</evidence>
<keyword evidence="7 8" id="KW-0472">Membrane</keyword>
<comment type="similarity">
    <text evidence="2">Belongs to the autoinducer-2 exporter (AI-2E) (TC 2.A.86) family.</text>
</comment>
<evidence type="ECO:0000256" key="2">
    <source>
        <dbReference type="ARBA" id="ARBA00009773"/>
    </source>
</evidence>
<evidence type="ECO:0000256" key="6">
    <source>
        <dbReference type="ARBA" id="ARBA00022989"/>
    </source>
</evidence>
<dbReference type="Proteomes" id="UP000198901">
    <property type="component" value="Unassembled WGS sequence"/>
</dbReference>
<evidence type="ECO:0000256" key="7">
    <source>
        <dbReference type="ARBA" id="ARBA00023136"/>
    </source>
</evidence>
<keyword evidence="5 8" id="KW-0812">Transmembrane</keyword>
<evidence type="ECO:0000256" key="1">
    <source>
        <dbReference type="ARBA" id="ARBA00004651"/>
    </source>
</evidence>
<gene>
    <name evidence="9" type="ORF">SAMN04488090_2462</name>
</gene>
<name>A0A1G9Q4M9_9BACT</name>
<dbReference type="GO" id="GO:0005886">
    <property type="term" value="C:plasma membrane"/>
    <property type="evidence" value="ECO:0007669"/>
    <property type="project" value="UniProtKB-SubCell"/>
</dbReference>
<sequence>MAASTGNTPLYHRVSHVLIILVILTYGIYIGQEILIPLALGGLLAILLRPVEAWFMRIGLHKVIAICLTLLVAIVVLAGLATFISMQVSTFSEDWPQLQQNLTDFYQDVRRWVRSEYHVSYRQQAQYLKQAQQKTLESLQGSGAGAIAAISGPLGTLALLPIYVFLLLYYRTMLLKFIVSLFPEKEAPRVWDILSQVKTVIQSYVIGLLLETTCVALLNSLGLLALGVKYAVMLGVIAAILNLIPYIGGLIAIGLTVIIAFMNTPDPTILMGVVAVFLVVQFIDNNFFVPMIVGSKVKVNALVSIVGVLIGGAIAGVSGMFLSIPAIALLKVIFDRVDGLEPWGMLIGDDKPDDAKRPLFRLPFGEREGKKKG</sequence>
<evidence type="ECO:0000256" key="4">
    <source>
        <dbReference type="ARBA" id="ARBA00022475"/>
    </source>
</evidence>
<feature type="transmembrane region" description="Helical" evidence="8">
    <location>
        <begin position="232"/>
        <end position="262"/>
    </location>
</feature>
<comment type="subcellular location">
    <subcellularLocation>
        <location evidence="1">Cell membrane</location>
        <topology evidence="1">Multi-pass membrane protein</topology>
    </subcellularLocation>
</comment>
<dbReference type="GO" id="GO:0055085">
    <property type="term" value="P:transmembrane transport"/>
    <property type="evidence" value="ECO:0007669"/>
    <property type="project" value="TreeGrafter"/>
</dbReference>
<feature type="transmembrane region" description="Helical" evidence="8">
    <location>
        <begin position="269"/>
        <end position="289"/>
    </location>
</feature>
<dbReference type="STRING" id="563176.SAMN04488090_2462"/>
<evidence type="ECO:0000256" key="8">
    <source>
        <dbReference type="SAM" id="Phobius"/>
    </source>
</evidence>
<evidence type="ECO:0000313" key="10">
    <source>
        <dbReference type="Proteomes" id="UP000198901"/>
    </source>
</evidence>
<feature type="transmembrane region" description="Helical" evidence="8">
    <location>
        <begin position="34"/>
        <end position="51"/>
    </location>
</feature>
<proteinExistence type="inferred from homology"/>
<dbReference type="OrthoDB" id="9793390at2"/>
<evidence type="ECO:0000256" key="5">
    <source>
        <dbReference type="ARBA" id="ARBA00022692"/>
    </source>
</evidence>
<protein>
    <submittedName>
        <fullName evidence="9">Predicted PurR-regulated permease PerM</fullName>
    </submittedName>
</protein>
<keyword evidence="6 8" id="KW-1133">Transmembrane helix</keyword>
<feature type="transmembrane region" description="Helical" evidence="8">
    <location>
        <begin position="146"/>
        <end position="170"/>
    </location>
</feature>
<evidence type="ECO:0000313" key="9">
    <source>
        <dbReference type="EMBL" id="SDM05863.1"/>
    </source>
</evidence>
<feature type="transmembrane region" description="Helical" evidence="8">
    <location>
        <begin position="63"/>
        <end position="86"/>
    </location>
</feature>
<dbReference type="PANTHER" id="PTHR21716">
    <property type="entry name" value="TRANSMEMBRANE PROTEIN"/>
    <property type="match status" value="1"/>
</dbReference>
<dbReference type="AlphaFoldDB" id="A0A1G9Q4M9"/>
<dbReference type="PANTHER" id="PTHR21716:SF53">
    <property type="entry name" value="PERMEASE PERM-RELATED"/>
    <property type="match status" value="1"/>
</dbReference>
<dbReference type="EMBL" id="FNGS01000004">
    <property type="protein sequence ID" value="SDM05863.1"/>
    <property type="molecule type" value="Genomic_DNA"/>
</dbReference>
<dbReference type="RefSeq" id="WP_093202318.1">
    <property type="nucleotide sequence ID" value="NZ_FNGS01000004.1"/>
</dbReference>
<reference evidence="9 10" key="1">
    <citation type="submission" date="2016-10" db="EMBL/GenBank/DDBJ databases">
        <authorList>
            <person name="de Groot N.N."/>
        </authorList>
    </citation>
    <scope>NUCLEOTIDE SEQUENCE [LARGE SCALE GENOMIC DNA]</scope>
    <source>
        <strain evidence="9 10">DSM 21668</strain>
    </source>
</reference>
<organism evidence="9 10">
    <name type="scientific">Siphonobacter aquaeclarae</name>
    <dbReference type="NCBI Taxonomy" id="563176"/>
    <lineage>
        <taxon>Bacteria</taxon>
        <taxon>Pseudomonadati</taxon>
        <taxon>Bacteroidota</taxon>
        <taxon>Cytophagia</taxon>
        <taxon>Cytophagales</taxon>
        <taxon>Cytophagaceae</taxon>
        <taxon>Siphonobacter</taxon>
    </lineage>
</organism>
<keyword evidence="10" id="KW-1185">Reference proteome</keyword>
<dbReference type="InterPro" id="IPR002549">
    <property type="entry name" value="AI-2E-like"/>
</dbReference>